<organism evidence="1 2">
    <name type="scientific">Tumebacillus lipolyticus</name>
    <dbReference type="NCBI Taxonomy" id="1280370"/>
    <lineage>
        <taxon>Bacteria</taxon>
        <taxon>Bacillati</taxon>
        <taxon>Bacillota</taxon>
        <taxon>Bacilli</taxon>
        <taxon>Bacillales</taxon>
        <taxon>Alicyclobacillaceae</taxon>
        <taxon>Tumebacillus</taxon>
    </lineage>
</organism>
<dbReference type="EMBL" id="JBHUIO010000011">
    <property type="protein sequence ID" value="MFD2171787.1"/>
    <property type="molecule type" value="Genomic_DNA"/>
</dbReference>
<evidence type="ECO:0000313" key="1">
    <source>
        <dbReference type="EMBL" id="MFD2171787.1"/>
    </source>
</evidence>
<keyword evidence="2" id="KW-1185">Reference proteome</keyword>
<accession>A0ABW5A0N1</accession>
<sequence>MSQPDMMNVEDSLPDYEVLLKAMAEAKDGTTNKWDIICSYHVDKLNEVLADHYGKSKLISQFTFSNEEVDRFTRETYISTYELSFAAPTIEFLSQNGLCQLKLPLVKGRNMVRKEDGKLLTEYDLPENQYRLLAIVSLAAIVGDDAEGMKKSGQVVQFREDGQQANVFLHFKSELGTSFKIDPEPKKEDKSDLAVIVREINSYFNQYVDELEWSLTSLNNDSVGENRFTIVPKKFVFSTSQAEQSGPGILSLFIATENSGGEGGKANSSFDLGDGTLQPIPKGYTASLILSHEFVARVYLQQALSKIGFRSIAEDISVETGAVTTAHFDKTVNAKWGNVFDFAEDITVDALKLDLGGKPFRFAFSTDSLQVEMEQRTEVKWTRFTIGGHGGHYSDGKAKVKVALDKTYLLREIVTLNDEEITLSFRTENEDYKVSVEGFPSGSFGGDSKAVRFVQKQVYSNLPEISFDLEAINYFRATNLLMPGKKVIAFDHQAGIHVPRDLILVGHIVEVSNG</sequence>
<gene>
    <name evidence="1" type="ORF">ACFSOY_17630</name>
</gene>
<proteinExistence type="predicted"/>
<reference evidence="2" key="1">
    <citation type="journal article" date="2019" name="Int. J. Syst. Evol. Microbiol.">
        <title>The Global Catalogue of Microorganisms (GCM) 10K type strain sequencing project: providing services to taxonomists for standard genome sequencing and annotation.</title>
        <authorList>
            <consortium name="The Broad Institute Genomics Platform"/>
            <consortium name="The Broad Institute Genome Sequencing Center for Infectious Disease"/>
            <person name="Wu L."/>
            <person name="Ma J."/>
        </authorList>
    </citation>
    <scope>NUCLEOTIDE SEQUENCE [LARGE SCALE GENOMIC DNA]</scope>
    <source>
        <strain evidence="2">CGMCC 1.13574</strain>
    </source>
</reference>
<evidence type="ECO:0000313" key="2">
    <source>
        <dbReference type="Proteomes" id="UP001597343"/>
    </source>
</evidence>
<dbReference type="Proteomes" id="UP001597343">
    <property type="component" value="Unassembled WGS sequence"/>
</dbReference>
<comment type="caution">
    <text evidence="1">The sequence shown here is derived from an EMBL/GenBank/DDBJ whole genome shotgun (WGS) entry which is preliminary data.</text>
</comment>
<protein>
    <submittedName>
        <fullName evidence="1">Uncharacterized protein</fullName>
    </submittedName>
</protein>
<name>A0ABW5A0N1_9BACL</name>